<dbReference type="Proteomes" id="UP000663866">
    <property type="component" value="Unassembled WGS sequence"/>
</dbReference>
<dbReference type="PROSITE" id="PS51125">
    <property type="entry name" value="NHL"/>
    <property type="match status" value="1"/>
</dbReference>
<sequence>RSVVIDQMGTVYVVDSINHRIMRWFKDSKSGNVIIGGRGIGSEPNQLSYPEDLQFDRQGNLYVVDLNNNRIQMFTIDKSSCVKGTFEKLLLFE</sequence>
<gene>
    <name evidence="3" type="ORF">OVN521_LOCUS38157</name>
</gene>
<feature type="repeat" description="NHL" evidence="2">
    <location>
        <begin position="38"/>
        <end position="77"/>
    </location>
</feature>
<keyword evidence="1" id="KW-0677">Repeat</keyword>
<reference evidence="3" key="1">
    <citation type="submission" date="2021-02" db="EMBL/GenBank/DDBJ databases">
        <authorList>
            <person name="Nowell W R."/>
        </authorList>
    </citation>
    <scope>NUCLEOTIDE SEQUENCE</scope>
</reference>
<evidence type="ECO:0000256" key="1">
    <source>
        <dbReference type="ARBA" id="ARBA00022737"/>
    </source>
</evidence>
<evidence type="ECO:0000313" key="4">
    <source>
        <dbReference type="Proteomes" id="UP000663866"/>
    </source>
</evidence>
<dbReference type="Gene3D" id="2.120.10.30">
    <property type="entry name" value="TolB, C-terminal domain"/>
    <property type="match status" value="1"/>
</dbReference>
<dbReference type="InterPro" id="IPR001258">
    <property type="entry name" value="NHL_repeat"/>
</dbReference>
<evidence type="ECO:0000313" key="3">
    <source>
        <dbReference type="EMBL" id="CAF4456068.1"/>
    </source>
</evidence>
<name>A0A820SPN7_9BILA</name>
<dbReference type="InterPro" id="IPR011042">
    <property type="entry name" value="6-blade_b-propeller_TolB-like"/>
</dbReference>
<feature type="non-terminal residue" evidence="3">
    <location>
        <position position="1"/>
    </location>
</feature>
<proteinExistence type="predicted"/>
<dbReference type="EMBL" id="CAJOBG010046968">
    <property type="protein sequence ID" value="CAF4456068.1"/>
    <property type="molecule type" value="Genomic_DNA"/>
</dbReference>
<keyword evidence="4" id="KW-1185">Reference proteome</keyword>
<accession>A0A820SPN7</accession>
<dbReference type="Pfam" id="PF01436">
    <property type="entry name" value="NHL"/>
    <property type="match status" value="1"/>
</dbReference>
<protein>
    <submittedName>
        <fullName evidence="3">Uncharacterized protein</fullName>
    </submittedName>
</protein>
<dbReference type="SUPFAM" id="SSF101898">
    <property type="entry name" value="NHL repeat"/>
    <property type="match status" value="1"/>
</dbReference>
<evidence type="ECO:0000256" key="2">
    <source>
        <dbReference type="PROSITE-ProRule" id="PRU00504"/>
    </source>
</evidence>
<organism evidence="3 4">
    <name type="scientific">Rotaria magnacalcarata</name>
    <dbReference type="NCBI Taxonomy" id="392030"/>
    <lineage>
        <taxon>Eukaryota</taxon>
        <taxon>Metazoa</taxon>
        <taxon>Spiralia</taxon>
        <taxon>Gnathifera</taxon>
        <taxon>Rotifera</taxon>
        <taxon>Eurotatoria</taxon>
        <taxon>Bdelloidea</taxon>
        <taxon>Philodinida</taxon>
        <taxon>Philodinidae</taxon>
        <taxon>Rotaria</taxon>
    </lineage>
</organism>
<dbReference type="AlphaFoldDB" id="A0A820SPN7"/>
<comment type="caution">
    <text evidence="3">The sequence shown here is derived from an EMBL/GenBank/DDBJ whole genome shotgun (WGS) entry which is preliminary data.</text>
</comment>